<dbReference type="STRING" id="1391654.AKJ09_01358"/>
<keyword evidence="2" id="KW-0456">Lyase</keyword>
<accession>A0A0K1PNL1</accession>
<dbReference type="SUPFAM" id="SSF52317">
    <property type="entry name" value="Class I glutamine amidotransferase-like"/>
    <property type="match status" value="1"/>
</dbReference>
<feature type="chain" id="PRO_5005465741" evidence="4">
    <location>
        <begin position="22"/>
        <end position="267"/>
    </location>
</feature>
<dbReference type="InterPro" id="IPR002818">
    <property type="entry name" value="DJ-1/PfpI"/>
</dbReference>
<evidence type="ECO:0000256" key="3">
    <source>
        <dbReference type="ARBA" id="ARBA00038493"/>
    </source>
</evidence>
<keyword evidence="7" id="KW-1185">Reference proteome</keyword>
<feature type="domain" description="DJ-1/PfpI" evidence="5">
    <location>
        <begin position="67"/>
        <end position="258"/>
    </location>
</feature>
<sequence length="267" mass="28343">MHLGRRTFATLAAFATAALFAACATPARSPAPDHAQEGSKTMKKRVLLAMTSHDKKGDTGEATGAYLSEVTHAHHVFVNAGYEVEFASVQGGKVPLDGVDRKDPINAKFLDAPGLMTKLETSIPAAKVDPARYDAIYFAGGHGAMWDLPRDQTFASLTARIYEAGGVVAAVCHGPAALVDVKLTNGNYLVAGKKVSGFTNEEERAVKLDKVVPFLLEDRLVARGARFDGAPMWQAKVSVDERLVTGQNPASATGVAEATVSAIEHRQ</sequence>
<evidence type="ECO:0000256" key="1">
    <source>
        <dbReference type="ARBA" id="ARBA00023016"/>
    </source>
</evidence>
<dbReference type="PANTHER" id="PTHR48094">
    <property type="entry name" value="PROTEIN/NUCLEIC ACID DEGLYCASE DJ-1-RELATED"/>
    <property type="match status" value="1"/>
</dbReference>
<feature type="signal peptide" evidence="4">
    <location>
        <begin position="1"/>
        <end position="21"/>
    </location>
</feature>
<dbReference type="PROSITE" id="PS51257">
    <property type="entry name" value="PROKAR_LIPOPROTEIN"/>
    <property type="match status" value="1"/>
</dbReference>
<comment type="similarity">
    <text evidence="3">Belongs to the peptidase C56 family. HSP31-like subfamily.</text>
</comment>
<dbReference type="PANTHER" id="PTHR48094:SF11">
    <property type="entry name" value="GLUTATHIONE-INDEPENDENT GLYOXALASE HSP31-RELATED"/>
    <property type="match status" value="1"/>
</dbReference>
<evidence type="ECO:0000256" key="4">
    <source>
        <dbReference type="SAM" id="SignalP"/>
    </source>
</evidence>
<evidence type="ECO:0000313" key="7">
    <source>
        <dbReference type="Proteomes" id="UP000064967"/>
    </source>
</evidence>
<dbReference type="PROSITE" id="PS51318">
    <property type="entry name" value="TAT"/>
    <property type="match status" value="1"/>
</dbReference>
<reference evidence="6 7" key="1">
    <citation type="submission" date="2015-08" db="EMBL/GenBank/DDBJ databases">
        <authorList>
            <person name="Babu N.S."/>
            <person name="Beckwith C.J."/>
            <person name="Beseler K.G."/>
            <person name="Brison A."/>
            <person name="Carone J.V."/>
            <person name="Caskin T.P."/>
            <person name="Diamond M."/>
            <person name="Durham M.E."/>
            <person name="Foxe J.M."/>
            <person name="Go M."/>
            <person name="Henderson B.A."/>
            <person name="Jones I.B."/>
            <person name="McGettigan J.A."/>
            <person name="Micheletti S.J."/>
            <person name="Nasrallah M.E."/>
            <person name="Ortiz D."/>
            <person name="Piller C.R."/>
            <person name="Privatt S.R."/>
            <person name="Schneider S.L."/>
            <person name="Sharp S."/>
            <person name="Smith T.C."/>
            <person name="Stanton J.D."/>
            <person name="Ullery H.E."/>
            <person name="Wilson R.J."/>
            <person name="Serrano M.G."/>
            <person name="Buck G."/>
            <person name="Lee V."/>
            <person name="Wang Y."/>
            <person name="Carvalho R."/>
            <person name="Voegtly L."/>
            <person name="Shi R."/>
            <person name="Duckworth R."/>
            <person name="Johnson A."/>
            <person name="Loviza R."/>
            <person name="Walstead R."/>
            <person name="Shah Z."/>
            <person name="Kiflezghi M."/>
            <person name="Wade K."/>
            <person name="Ball S.L."/>
            <person name="Bradley K.W."/>
            <person name="Asai D.J."/>
            <person name="Bowman C.A."/>
            <person name="Russell D.A."/>
            <person name="Pope W.H."/>
            <person name="Jacobs-Sera D."/>
            <person name="Hendrix R.W."/>
            <person name="Hatfull G.F."/>
        </authorList>
    </citation>
    <scope>NUCLEOTIDE SEQUENCE [LARGE SCALE GENOMIC DNA]</scope>
    <source>
        <strain evidence="6 7">DSM 27648</strain>
    </source>
</reference>
<dbReference type="CDD" id="cd03141">
    <property type="entry name" value="GATase1_Hsp31_like"/>
    <property type="match status" value="1"/>
</dbReference>
<dbReference type="GO" id="GO:0019172">
    <property type="term" value="F:glyoxalase III activity"/>
    <property type="evidence" value="ECO:0007669"/>
    <property type="project" value="TreeGrafter"/>
</dbReference>
<dbReference type="InterPro" id="IPR050325">
    <property type="entry name" value="Prot/Nucl_acid_deglycase"/>
</dbReference>
<organism evidence="6 7">
    <name type="scientific">Labilithrix luteola</name>
    <dbReference type="NCBI Taxonomy" id="1391654"/>
    <lineage>
        <taxon>Bacteria</taxon>
        <taxon>Pseudomonadati</taxon>
        <taxon>Myxococcota</taxon>
        <taxon>Polyangia</taxon>
        <taxon>Polyangiales</taxon>
        <taxon>Labilitrichaceae</taxon>
        <taxon>Labilithrix</taxon>
    </lineage>
</organism>
<dbReference type="Gene3D" id="3.40.50.880">
    <property type="match status" value="1"/>
</dbReference>
<dbReference type="KEGG" id="llu:AKJ09_01358"/>
<evidence type="ECO:0000313" key="6">
    <source>
        <dbReference type="EMBL" id="AKU94694.1"/>
    </source>
</evidence>
<dbReference type="AlphaFoldDB" id="A0A0K1PNL1"/>
<dbReference type="GO" id="GO:0005737">
    <property type="term" value="C:cytoplasm"/>
    <property type="evidence" value="ECO:0007669"/>
    <property type="project" value="TreeGrafter"/>
</dbReference>
<proteinExistence type="inferred from homology"/>
<dbReference type="PATRIC" id="fig|1391654.3.peg.1376"/>
<gene>
    <name evidence="6" type="ORF">AKJ09_01358</name>
</gene>
<keyword evidence="1" id="KW-0346">Stress response</keyword>
<dbReference type="InterPro" id="IPR006311">
    <property type="entry name" value="TAT_signal"/>
</dbReference>
<protein>
    <submittedName>
        <fullName evidence="6">ThiJ/PfpI family protein</fullName>
    </submittedName>
</protein>
<evidence type="ECO:0000259" key="5">
    <source>
        <dbReference type="Pfam" id="PF01965"/>
    </source>
</evidence>
<dbReference type="InterPro" id="IPR029062">
    <property type="entry name" value="Class_I_gatase-like"/>
</dbReference>
<dbReference type="GO" id="GO:0019243">
    <property type="term" value="P:methylglyoxal catabolic process to D-lactate via S-lactoyl-glutathione"/>
    <property type="evidence" value="ECO:0007669"/>
    <property type="project" value="TreeGrafter"/>
</dbReference>
<keyword evidence="4" id="KW-0732">Signal</keyword>
<dbReference type="EMBL" id="CP012333">
    <property type="protein sequence ID" value="AKU94694.1"/>
    <property type="molecule type" value="Genomic_DNA"/>
</dbReference>
<dbReference type="Proteomes" id="UP000064967">
    <property type="component" value="Chromosome"/>
</dbReference>
<name>A0A0K1PNL1_9BACT</name>
<dbReference type="RefSeq" id="WP_240488405.1">
    <property type="nucleotide sequence ID" value="NZ_CP012333.1"/>
</dbReference>
<evidence type="ECO:0000256" key="2">
    <source>
        <dbReference type="ARBA" id="ARBA00023239"/>
    </source>
</evidence>
<dbReference type="Pfam" id="PF01965">
    <property type="entry name" value="DJ-1_PfpI"/>
    <property type="match status" value="1"/>
</dbReference>